<dbReference type="Pfam" id="PF07731">
    <property type="entry name" value="Cu-oxidase_2"/>
    <property type="match status" value="1"/>
</dbReference>
<dbReference type="InterPro" id="IPR011706">
    <property type="entry name" value="Cu-oxidase_C"/>
</dbReference>
<dbReference type="AlphaFoldDB" id="A0AAN6JWT6"/>
<feature type="domain" description="Plastocyanin-like" evidence="2">
    <location>
        <begin position="114"/>
        <end position="218"/>
    </location>
</feature>
<dbReference type="PROSITE" id="PS00079">
    <property type="entry name" value="MULTICOPPER_OXIDASE1"/>
    <property type="match status" value="1"/>
</dbReference>
<evidence type="ECO:0000313" key="4">
    <source>
        <dbReference type="Proteomes" id="UP001175353"/>
    </source>
</evidence>
<reference evidence="3" key="1">
    <citation type="submission" date="2023-06" db="EMBL/GenBank/DDBJ databases">
        <title>Black Yeasts Isolated from many extreme environments.</title>
        <authorList>
            <person name="Coleine C."/>
            <person name="Stajich J.E."/>
            <person name="Selbmann L."/>
        </authorList>
    </citation>
    <scope>NUCLEOTIDE SEQUENCE</scope>
    <source>
        <strain evidence="3">CCFEE 5200</strain>
    </source>
</reference>
<evidence type="ECO:0000256" key="1">
    <source>
        <dbReference type="ARBA" id="ARBA00022723"/>
    </source>
</evidence>
<dbReference type="InterPro" id="IPR008972">
    <property type="entry name" value="Cupredoxin"/>
</dbReference>
<keyword evidence="4" id="KW-1185">Reference proteome</keyword>
<proteinExistence type="predicted"/>
<dbReference type="GO" id="GO:0016491">
    <property type="term" value="F:oxidoreductase activity"/>
    <property type="evidence" value="ECO:0007669"/>
    <property type="project" value="InterPro"/>
</dbReference>
<dbReference type="InterPro" id="IPR033138">
    <property type="entry name" value="Cu_oxidase_CS"/>
</dbReference>
<dbReference type="EMBL" id="JAUJLE010000624">
    <property type="protein sequence ID" value="KAK0952276.1"/>
    <property type="molecule type" value="Genomic_DNA"/>
</dbReference>
<dbReference type="GO" id="GO:0005507">
    <property type="term" value="F:copper ion binding"/>
    <property type="evidence" value="ECO:0007669"/>
    <property type="project" value="InterPro"/>
</dbReference>
<protein>
    <recommendedName>
        <fullName evidence="2">Plastocyanin-like domain-containing protein</fullName>
    </recommendedName>
</protein>
<name>A0AAN6JWT6_9PEZI</name>
<dbReference type="Proteomes" id="UP001175353">
    <property type="component" value="Unassembled WGS sequence"/>
</dbReference>
<organism evidence="3 4">
    <name type="scientific">Friedmanniomyces endolithicus</name>
    <dbReference type="NCBI Taxonomy" id="329885"/>
    <lineage>
        <taxon>Eukaryota</taxon>
        <taxon>Fungi</taxon>
        <taxon>Dikarya</taxon>
        <taxon>Ascomycota</taxon>
        <taxon>Pezizomycotina</taxon>
        <taxon>Dothideomycetes</taxon>
        <taxon>Dothideomycetidae</taxon>
        <taxon>Mycosphaerellales</taxon>
        <taxon>Teratosphaeriaceae</taxon>
        <taxon>Friedmanniomyces</taxon>
    </lineage>
</organism>
<evidence type="ECO:0000313" key="3">
    <source>
        <dbReference type="EMBL" id="KAK0952276.1"/>
    </source>
</evidence>
<dbReference type="Gene3D" id="2.60.40.420">
    <property type="entry name" value="Cupredoxins - blue copper proteins"/>
    <property type="match status" value="1"/>
</dbReference>
<sequence>MVHSNSLLYMVYNEADSWLSAANKAALQGSGSNSKRQSSGHGYAGYSSWGPSGSSAQASASSTSAAGASATESSASPTGAGSSLGGITSAQINNLWSGNKTVWQPQIINLVGYSQFSDAPSFYTMNGYIFANNPTFEMCLNDKVIWYVNAYGSASHVFHMHGNGFAYPWDGTNNYAVSLNNGVGKALYMNFTGVGKWQVICHVNNHQTIGMVSNYEVYKDGQCPLPALG</sequence>
<keyword evidence="1" id="KW-0479">Metal-binding</keyword>
<accession>A0AAN6JWT6</accession>
<evidence type="ECO:0000259" key="2">
    <source>
        <dbReference type="Pfam" id="PF07731"/>
    </source>
</evidence>
<gene>
    <name evidence="3" type="ORF">LTR91_024496</name>
</gene>
<comment type="caution">
    <text evidence="3">The sequence shown here is derived from an EMBL/GenBank/DDBJ whole genome shotgun (WGS) entry which is preliminary data.</text>
</comment>
<dbReference type="SUPFAM" id="SSF49503">
    <property type="entry name" value="Cupredoxins"/>
    <property type="match status" value="1"/>
</dbReference>